<evidence type="ECO:0000256" key="2">
    <source>
        <dbReference type="SAM" id="MobiDB-lite"/>
    </source>
</evidence>
<proteinExistence type="predicted"/>
<keyword evidence="3" id="KW-0472">Membrane</keyword>
<dbReference type="PANTHER" id="PTHR45813">
    <property type="entry name" value="IG-LIKE DOMAIN-CONTAINING PROTEIN"/>
    <property type="match status" value="1"/>
</dbReference>
<protein>
    <recommendedName>
        <fullName evidence="4">G-protein coupled receptors family 2 profile 1 domain-containing protein</fullName>
    </recommendedName>
</protein>
<keyword evidence="1" id="KW-0325">Glycoprotein</keyword>
<dbReference type="EMBL" id="BGZK01001874">
    <property type="protein sequence ID" value="GBP87661.1"/>
    <property type="molecule type" value="Genomic_DNA"/>
</dbReference>
<evidence type="ECO:0000259" key="4">
    <source>
        <dbReference type="PROSITE" id="PS50227"/>
    </source>
</evidence>
<dbReference type="Proteomes" id="UP000299102">
    <property type="component" value="Unassembled WGS sequence"/>
</dbReference>
<dbReference type="GO" id="GO:0007189">
    <property type="term" value="P:adenylate cyclase-activating G protein-coupled receptor signaling pathway"/>
    <property type="evidence" value="ECO:0007669"/>
    <property type="project" value="TreeGrafter"/>
</dbReference>
<dbReference type="InterPro" id="IPR001879">
    <property type="entry name" value="GPCR_2_extracellular_dom"/>
</dbReference>
<dbReference type="InterPro" id="IPR046338">
    <property type="entry name" value="GAIN_dom_sf"/>
</dbReference>
<reference evidence="5 6" key="1">
    <citation type="journal article" date="2019" name="Commun. Biol.">
        <title>The bagworm genome reveals a unique fibroin gene that provides high tensile strength.</title>
        <authorList>
            <person name="Kono N."/>
            <person name="Nakamura H."/>
            <person name="Ohtoshi R."/>
            <person name="Tomita M."/>
            <person name="Numata K."/>
            <person name="Arakawa K."/>
        </authorList>
    </citation>
    <scope>NUCLEOTIDE SEQUENCE [LARGE SCALE GENOMIC DNA]</scope>
</reference>
<evidence type="ECO:0000256" key="3">
    <source>
        <dbReference type="SAM" id="Phobius"/>
    </source>
</evidence>
<comment type="caution">
    <text evidence="5">The sequence shown here is derived from an EMBL/GenBank/DDBJ whole genome shotgun (WGS) entry which is preliminary data.</text>
</comment>
<feature type="transmembrane region" description="Helical" evidence="3">
    <location>
        <begin position="591"/>
        <end position="611"/>
    </location>
</feature>
<name>A0A4C1ZFQ4_EUMVA</name>
<feature type="region of interest" description="Disordered" evidence="2">
    <location>
        <begin position="663"/>
        <end position="682"/>
    </location>
</feature>
<keyword evidence="3" id="KW-0812">Transmembrane</keyword>
<sequence>MIQQGDNVSITCLAGASGRVHGALGFSWAREKSLLPLVPGREVWEDLYPAGSVLKLYNVQRMGVGERRRVVRRGGAALGLRWPKTAPGALAAAVCPPGYSGETTRFCEPKTGQHGVKWRSPDFSNCVSDSLNDIYDQFERISNGYSWRRVSEIVREYGAVLRSLPALPGSGSAPLRHSREVLHYLLSPAGVGERTDSVEPLLAIYDNLLKHPDSFLDEEKIYELQNVLVETAAMSDSLDLQMQEFVVKAKPTGHDNAVQFRFHPRGSEEWLLASTGVELIGKTGNATVVAVYYHNLLARLPSLRRSIEFRSGREVEYVLGSQHVQLAAGGAPGAGPPPSVSLLFTHLNNYTAIASRLACGARTAGEPGAWSMRACEVRVPEPAHVACRCRGLGTYALFTVARSTLTDSEKDLRGVVKITVGVGGAMCLAAAALQLLGLAPGGRARLPALLRAATAGTHGAAVLALLECDTRQEEACPGALGWVCAACWCAGSAALCAQPLLLQAELAGRGQHLSSVALLAGVCTLAWLTARLWGGAPLQVGAAAQAVCAGGCALLAALCTALALCAALRLRTITHKVPAERRNYLRDRRRTVRHTLALVVSTAAAQAAGVAYAQPGERRRAHIVALSTAALVNGITMVVCYVLRDEECLRAARRVLALGPAHGAPWADSPAGDTSLSCTNRY</sequence>
<dbReference type="AlphaFoldDB" id="A0A4C1ZFQ4"/>
<keyword evidence="6" id="KW-1185">Reference proteome</keyword>
<gene>
    <name evidence="5" type="ORF">EVAR_58036_1</name>
</gene>
<dbReference type="InterPro" id="IPR036445">
    <property type="entry name" value="GPCR_2_extracell_dom_sf"/>
</dbReference>
<dbReference type="PANTHER" id="PTHR45813:SF8">
    <property type="entry name" value="IG-LIKE DOMAIN-CONTAINING PROTEIN"/>
    <property type="match status" value="1"/>
</dbReference>
<feature type="transmembrane region" description="Helical" evidence="3">
    <location>
        <begin position="623"/>
        <end position="643"/>
    </location>
</feature>
<accession>A0A4C1ZFQ4</accession>
<dbReference type="Gene3D" id="4.10.1240.10">
    <property type="entry name" value="GPCR, family 2, extracellular hormone receptor domain"/>
    <property type="match status" value="1"/>
</dbReference>
<dbReference type="GO" id="GO:0016020">
    <property type="term" value="C:membrane"/>
    <property type="evidence" value="ECO:0007669"/>
    <property type="project" value="InterPro"/>
</dbReference>
<feature type="domain" description="G-protein coupled receptors family 2 profile 1" evidence="4">
    <location>
        <begin position="82"/>
        <end position="130"/>
    </location>
</feature>
<dbReference type="PROSITE" id="PS50227">
    <property type="entry name" value="G_PROTEIN_RECEP_F2_3"/>
    <property type="match status" value="1"/>
</dbReference>
<keyword evidence="3" id="KW-1133">Transmembrane helix</keyword>
<organism evidence="5 6">
    <name type="scientific">Eumeta variegata</name>
    <name type="common">Bagworm moth</name>
    <name type="synonym">Eumeta japonica</name>
    <dbReference type="NCBI Taxonomy" id="151549"/>
    <lineage>
        <taxon>Eukaryota</taxon>
        <taxon>Metazoa</taxon>
        <taxon>Ecdysozoa</taxon>
        <taxon>Arthropoda</taxon>
        <taxon>Hexapoda</taxon>
        <taxon>Insecta</taxon>
        <taxon>Pterygota</taxon>
        <taxon>Neoptera</taxon>
        <taxon>Endopterygota</taxon>
        <taxon>Lepidoptera</taxon>
        <taxon>Glossata</taxon>
        <taxon>Ditrysia</taxon>
        <taxon>Tineoidea</taxon>
        <taxon>Psychidae</taxon>
        <taxon>Oiketicinae</taxon>
        <taxon>Eumeta</taxon>
    </lineage>
</organism>
<evidence type="ECO:0000313" key="5">
    <source>
        <dbReference type="EMBL" id="GBP87661.1"/>
    </source>
</evidence>
<dbReference type="GO" id="GO:0004930">
    <property type="term" value="F:G protein-coupled receptor activity"/>
    <property type="evidence" value="ECO:0007669"/>
    <property type="project" value="InterPro"/>
</dbReference>
<feature type="compositionally biased region" description="Polar residues" evidence="2">
    <location>
        <begin position="672"/>
        <end position="682"/>
    </location>
</feature>
<evidence type="ECO:0000256" key="1">
    <source>
        <dbReference type="ARBA" id="ARBA00023180"/>
    </source>
</evidence>
<dbReference type="OrthoDB" id="6138650at2759"/>
<evidence type="ECO:0000313" key="6">
    <source>
        <dbReference type="Proteomes" id="UP000299102"/>
    </source>
</evidence>
<dbReference type="InterPro" id="IPR051587">
    <property type="entry name" value="Adhesion_GPCR"/>
</dbReference>
<feature type="transmembrane region" description="Helical" evidence="3">
    <location>
        <begin position="542"/>
        <end position="570"/>
    </location>
</feature>
<feature type="transmembrane region" description="Helical" evidence="3">
    <location>
        <begin position="513"/>
        <end position="530"/>
    </location>
</feature>
<dbReference type="Gene3D" id="2.60.220.50">
    <property type="match status" value="1"/>
</dbReference>
<feature type="transmembrane region" description="Helical" evidence="3">
    <location>
        <begin position="414"/>
        <end position="436"/>
    </location>
</feature>